<protein>
    <submittedName>
        <fullName evidence="3">Uncharacterized protein LOC107818023</fullName>
    </submittedName>
</protein>
<dbReference type="RefSeq" id="XP_016499417.1">
    <property type="nucleotide sequence ID" value="XM_016643931.1"/>
</dbReference>
<dbReference type="PaxDb" id="4097-A0A1S4CDX2"/>
<organism evidence="2 3">
    <name type="scientific">Nicotiana tabacum</name>
    <name type="common">Common tobacco</name>
    <dbReference type="NCBI Taxonomy" id="4097"/>
    <lineage>
        <taxon>Eukaryota</taxon>
        <taxon>Viridiplantae</taxon>
        <taxon>Streptophyta</taxon>
        <taxon>Embryophyta</taxon>
        <taxon>Tracheophyta</taxon>
        <taxon>Spermatophyta</taxon>
        <taxon>Magnoliopsida</taxon>
        <taxon>eudicotyledons</taxon>
        <taxon>Gunneridae</taxon>
        <taxon>Pentapetalae</taxon>
        <taxon>asterids</taxon>
        <taxon>lamiids</taxon>
        <taxon>Solanales</taxon>
        <taxon>Solanaceae</taxon>
        <taxon>Nicotianoideae</taxon>
        <taxon>Nicotianeae</taxon>
        <taxon>Nicotiana</taxon>
    </lineage>
</organism>
<dbReference type="KEGG" id="nta:107818023"/>
<dbReference type="AlphaFoldDB" id="A0A1S4CDX2"/>
<evidence type="ECO:0000313" key="3">
    <source>
        <dbReference type="RefSeq" id="XP_016499417.1"/>
    </source>
</evidence>
<sequence length="489" mass="56681">MPGNDIDVYLQPLIQELRELWYDVVQTLESSKNENFKMRAALMWTISNFPGLGNLSGWNTYTQFACPTCNFDTDSCRLKHSRKWCFMGNRRFLESGHRFRLQRVHFNGKIEQREPPIALSGSDILKQMEGINNSFEKVPESNAKGKRTRGKIIAEDGLKQWRKRSTFFDLPYWKSKLLRHNLDLMHIEKNVCENVIYTLLNDTEKSKDNLKARNDLRKMGIRNELWADENGSYRPALFTLLNTKKSGFKKDIFLQTLKNVKMPDGYASNISRCVDLKQQNLKSMKRHDFHILMQHLLPIAIRNVLLDKVTAVLIELSSFFRQLCAKSLSPLDLDRLQSRYFITMNHLEMLFSPTLFTIMVHLTCHLADEAKLGGPQQCQWMYPIERYLGHFKSYVRNMSQPEGSIAEGYLAEDALTFCSQYIEGIEIRFNRPRHVDNFPVDRGSANSSSIFPQVGNGLGAVTFELSPMEKRQAHLYVLLNCPQVMPFIT</sequence>
<feature type="domain" description="DUF4218" evidence="1">
    <location>
        <begin position="323"/>
        <end position="434"/>
    </location>
</feature>
<keyword evidence="2" id="KW-1185">Reference proteome</keyword>
<reference evidence="3" key="2">
    <citation type="submission" date="2025-08" db="UniProtKB">
        <authorList>
            <consortium name="RefSeq"/>
        </authorList>
    </citation>
    <scope>IDENTIFICATION</scope>
    <source>
        <tissue evidence="3">Leaf</tissue>
    </source>
</reference>
<dbReference type="RefSeq" id="XP_016499417.1">
    <property type="nucleotide sequence ID" value="XM_016643931.2"/>
</dbReference>
<accession>A0A1S4CDX2</accession>
<dbReference type="Proteomes" id="UP000790787">
    <property type="component" value="Chromosome 10"/>
</dbReference>
<dbReference type="PANTHER" id="PTHR10775:SF190">
    <property type="entry name" value="TNP2-LIKE TRANSPOSON PROTEIN"/>
    <property type="match status" value="1"/>
</dbReference>
<reference evidence="2" key="1">
    <citation type="journal article" date="2014" name="Nat. Commun.">
        <title>The tobacco genome sequence and its comparison with those of tomato and potato.</title>
        <authorList>
            <person name="Sierro N."/>
            <person name="Battey J.N."/>
            <person name="Ouadi S."/>
            <person name="Bakaher N."/>
            <person name="Bovet L."/>
            <person name="Willig A."/>
            <person name="Goepfert S."/>
            <person name="Peitsch M.C."/>
            <person name="Ivanov N.V."/>
        </authorList>
    </citation>
    <scope>NUCLEOTIDE SEQUENCE [LARGE SCALE GENOMIC DNA]</scope>
</reference>
<gene>
    <name evidence="3" type="primary">LOC107818023</name>
</gene>
<evidence type="ECO:0000313" key="2">
    <source>
        <dbReference type="Proteomes" id="UP000790787"/>
    </source>
</evidence>
<name>A0A1S4CDX2_TOBAC</name>
<dbReference type="PANTHER" id="PTHR10775">
    <property type="entry name" value="OS08G0208400 PROTEIN"/>
    <property type="match status" value="1"/>
</dbReference>
<dbReference type="InterPro" id="IPR004242">
    <property type="entry name" value="Transposase_21"/>
</dbReference>
<dbReference type="OMA" id="NELWADE"/>
<dbReference type="Pfam" id="PF13960">
    <property type="entry name" value="DUF4218"/>
    <property type="match status" value="1"/>
</dbReference>
<dbReference type="OrthoDB" id="1719458at2759"/>
<dbReference type="GeneID" id="107818023"/>
<evidence type="ECO:0000259" key="1">
    <source>
        <dbReference type="Pfam" id="PF13960"/>
    </source>
</evidence>
<dbReference type="InterPro" id="IPR025452">
    <property type="entry name" value="DUF4218"/>
</dbReference>
<proteinExistence type="predicted"/>
<dbReference type="Pfam" id="PF02992">
    <property type="entry name" value="Transposase_21"/>
    <property type="match status" value="1"/>
</dbReference>